<name>A0ABP0H260_CLALP</name>
<feature type="coiled-coil region" evidence="2">
    <location>
        <begin position="415"/>
        <end position="449"/>
    </location>
</feature>
<dbReference type="PANTHER" id="PTHR12587">
    <property type="entry name" value="LAR INTERACTING PROTEIN LIP -RELATED PROTEIN"/>
    <property type="match status" value="1"/>
</dbReference>
<reference evidence="4 5" key="1">
    <citation type="submission" date="2024-02" db="EMBL/GenBank/DDBJ databases">
        <authorList>
            <person name="Daric V."/>
            <person name="Darras S."/>
        </authorList>
    </citation>
    <scope>NUCLEOTIDE SEQUENCE [LARGE SCALE GENOMIC DNA]</scope>
</reference>
<dbReference type="Proteomes" id="UP001642483">
    <property type="component" value="Unassembled WGS sequence"/>
</dbReference>
<dbReference type="PANTHER" id="PTHR12587:SF20">
    <property type="entry name" value="LIPRIN-ALPHA, ISOFORM E"/>
    <property type="match status" value="1"/>
</dbReference>
<dbReference type="Pfam" id="PF25526">
    <property type="entry name" value="LIP-1"/>
    <property type="match status" value="1"/>
</dbReference>
<keyword evidence="1" id="KW-0677">Repeat</keyword>
<organism evidence="4 5">
    <name type="scientific">Clavelina lepadiformis</name>
    <name type="common">Light-bulb sea squirt</name>
    <name type="synonym">Ascidia lepadiformis</name>
    <dbReference type="NCBI Taxonomy" id="159417"/>
    <lineage>
        <taxon>Eukaryota</taxon>
        <taxon>Metazoa</taxon>
        <taxon>Chordata</taxon>
        <taxon>Tunicata</taxon>
        <taxon>Ascidiacea</taxon>
        <taxon>Aplousobranchia</taxon>
        <taxon>Clavelinidae</taxon>
        <taxon>Clavelina</taxon>
    </lineage>
</organism>
<evidence type="ECO:0000313" key="4">
    <source>
        <dbReference type="EMBL" id="CAK8698092.1"/>
    </source>
</evidence>
<evidence type="ECO:0000256" key="2">
    <source>
        <dbReference type="SAM" id="Coils"/>
    </source>
</evidence>
<proteinExistence type="predicted"/>
<evidence type="ECO:0000256" key="1">
    <source>
        <dbReference type="ARBA" id="ARBA00022737"/>
    </source>
</evidence>
<keyword evidence="2" id="KW-0175">Coiled coil</keyword>
<feature type="coiled-coil region" evidence="2">
    <location>
        <begin position="60"/>
        <end position="144"/>
    </location>
</feature>
<gene>
    <name evidence="4" type="ORF">CVLEPA_LOCUS31566</name>
</gene>
<feature type="domain" description="Liprin-alpha CC2" evidence="3">
    <location>
        <begin position="262"/>
        <end position="510"/>
    </location>
</feature>
<accession>A0ABP0H260</accession>
<feature type="coiled-coil region" evidence="2">
    <location>
        <begin position="475"/>
        <end position="530"/>
    </location>
</feature>
<dbReference type="EMBL" id="CAWYQH010000174">
    <property type="protein sequence ID" value="CAK8698092.1"/>
    <property type="molecule type" value="Genomic_DNA"/>
</dbReference>
<keyword evidence="5" id="KW-1185">Reference proteome</keyword>
<dbReference type="InterPro" id="IPR029515">
    <property type="entry name" value="Liprin"/>
</dbReference>
<evidence type="ECO:0000313" key="5">
    <source>
        <dbReference type="Proteomes" id="UP001642483"/>
    </source>
</evidence>
<evidence type="ECO:0000259" key="3">
    <source>
        <dbReference type="Pfam" id="PF25526"/>
    </source>
</evidence>
<comment type="caution">
    <text evidence="4">The sequence shown here is derived from an EMBL/GenBank/DDBJ whole genome shotgun (WGS) entry which is preliminary data.</text>
</comment>
<feature type="coiled-coil region" evidence="2">
    <location>
        <begin position="293"/>
        <end position="390"/>
    </location>
</feature>
<sequence>MRLLPFFKPAPARDIAAKMMCDIMPTINEDRASNIGADGAEEEEDKTNLEQLMVTVLEERDKLVESLQEVKDNLASTNAKLADIEKERDFLTKQLNRTMPADFAALTKELNQTREKLLEYADEINDMKSERNNTRLLLEHLETLVARHERSLRMTVVKRQQQQNAGVSSEVEVLKALKSLFEHHKALDEKVREKLKAALEREMHLEELLEASARENKILREQLNQLKLQGETDGGEIMKSKGESHPNEIQMLNGSLEGEEEANRIVFLQETNDKQSTELNHIRQRVNITLSRISELESNLDTARKGLMNSEEQKSLLQKECEKALRTKQDMEERLATLEKVNINLQREAASVNELNSRLEMELSNRGASIREIEERNLLLERHAKNVKIEMQQSMKRAEALPEVEAKLAQRVAALTKAEERHGNIEEKLKALETQLEEKSQELMRVRQREKMNEEHNHRLSNTVDRLLTESNERLQLHLNERMAALEEKNKLTDELDKTKKILEEIQIEKEHLQRNAEKLETEMSMLNTTKTSSLDRSGVSVNSHSSFGNHTSCGMAPHMVGSTPDLTQYRRLFPTSASAETGMPDHFKEHGNNDIPHYATYSRASGNFARSSKITKDNLATDSDKVHTLNEEEWERAQQAAILSQVQQAFEGSSNSLQISANANSDLLSPVGQAEFHSLTYALQDKLDAINQEISVLHEEKISTVKKAEEIEQRVNVVQETRRPMFQLDGGVVVYPGGNGAPRNQASYNVSTIIWDIGIFKLV</sequence>
<dbReference type="InterPro" id="IPR057892">
    <property type="entry name" value="LIP-1_CC2"/>
</dbReference>
<protein>
    <recommendedName>
        <fullName evidence="3">Liprin-alpha CC2 domain-containing protein</fullName>
    </recommendedName>
</protein>